<protein>
    <submittedName>
        <fullName evidence="1">Uncharacterized protein</fullName>
    </submittedName>
</protein>
<name>A0AAV3AQ15_PYXAD</name>
<evidence type="ECO:0000313" key="1">
    <source>
        <dbReference type="EMBL" id="DBA28629.1"/>
    </source>
</evidence>
<gene>
    <name evidence="1" type="ORF">GDO54_008957</name>
</gene>
<dbReference type="EMBL" id="DYDO01000003">
    <property type="protein sequence ID" value="DBA28629.1"/>
    <property type="molecule type" value="Genomic_DNA"/>
</dbReference>
<organism evidence="1 2">
    <name type="scientific">Pyxicephalus adspersus</name>
    <name type="common">African bullfrog</name>
    <dbReference type="NCBI Taxonomy" id="30357"/>
    <lineage>
        <taxon>Eukaryota</taxon>
        <taxon>Metazoa</taxon>
        <taxon>Chordata</taxon>
        <taxon>Craniata</taxon>
        <taxon>Vertebrata</taxon>
        <taxon>Euteleostomi</taxon>
        <taxon>Amphibia</taxon>
        <taxon>Batrachia</taxon>
        <taxon>Anura</taxon>
        <taxon>Neobatrachia</taxon>
        <taxon>Ranoidea</taxon>
        <taxon>Pyxicephalidae</taxon>
        <taxon>Pyxicephalinae</taxon>
        <taxon>Pyxicephalus</taxon>
    </lineage>
</organism>
<accession>A0AAV3AQ15</accession>
<evidence type="ECO:0000313" key="2">
    <source>
        <dbReference type="Proteomes" id="UP001181693"/>
    </source>
</evidence>
<dbReference type="Proteomes" id="UP001181693">
    <property type="component" value="Unassembled WGS sequence"/>
</dbReference>
<reference evidence="1" key="1">
    <citation type="thesis" date="2020" institute="ProQuest LLC" country="789 East Eisenhower Parkway, Ann Arbor, MI, USA">
        <title>Comparative Genomics and Chromosome Evolution.</title>
        <authorList>
            <person name="Mudd A.B."/>
        </authorList>
    </citation>
    <scope>NUCLEOTIDE SEQUENCE</scope>
    <source>
        <strain evidence="1">1538</strain>
        <tissue evidence="1">Blood</tissue>
    </source>
</reference>
<sequence>MKTQQYPCEIHERATMYKTCVNTTGCDLLKSDTCAQGQGSAFFTSVLAELNTFYLRKTSRNLKSRAMYTKFLPRIYARAQLHYIASTLCTA</sequence>
<comment type="caution">
    <text evidence="1">The sequence shown here is derived from an EMBL/GenBank/DDBJ whole genome shotgun (WGS) entry which is preliminary data.</text>
</comment>
<keyword evidence="2" id="KW-1185">Reference proteome</keyword>
<dbReference type="AlphaFoldDB" id="A0AAV3AQ15"/>
<proteinExistence type="predicted"/>